<dbReference type="SUPFAM" id="SSF46785">
    <property type="entry name" value="Winged helix' DNA-binding domain"/>
    <property type="match status" value="1"/>
</dbReference>
<feature type="domain" description="HTH lysR-type" evidence="5">
    <location>
        <begin position="8"/>
        <end position="65"/>
    </location>
</feature>
<comment type="caution">
    <text evidence="6">The sequence shown here is derived from an EMBL/GenBank/DDBJ whole genome shotgun (WGS) entry which is preliminary data.</text>
</comment>
<dbReference type="InterPro" id="IPR005119">
    <property type="entry name" value="LysR_subst-bd"/>
</dbReference>
<gene>
    <name evidence="6" type="ORF">V6590_08980</name>
</gene>
<dbReference type="PANTHER" id="PTHR30537">
    <property type="entry name" value="HTH-TYPE TRANSCRIPTIONAL REGULATOR"/>
    <property type="match status" value="1"/>
</dbReference>
<evidence type="ECO:0000313" key="6">
    <source>
        <dbReference type="EMBL" id="MEH7828284.1"/>
    </source>
</evidence>
<dbReference type="InterPro" id="IPR036388">
    <property type="entry name" value="WH-like_DNA-bd_sf"/>
</dbReference>
<dbReference type="PANTHER" id="PTHR30537:SF74">
    <property type="entry name" value="HTH-TYPE TRANSCRIPTIONAL REGULATOR TRPI"/>
    <property type="match status" value="1"/>
</dbReference>
<accession>A0ABU8BUA3</accession>
<protein>
    <submittedName>
        <fullName evidence="6">LysR family transcriptional regulator</fullName>
    </submittedName>
</protein>
<reference evidence="6" key="1">
    <citation type="submission" date="2024-02" db="EMBL/GenBank/DDBJ databases">
        <title>Genome sequences of strain Gemmobacter sp. JM10B15.</title>
        <authorList>
            <person name="Zhang M."/>
        </authorList>
    </citation>
    <scope>NUCLEOTIDE SEQUENCE</scope>
    <source>
        <strain evidence="6">JM10B15</strain>
    </source>
</reference>
<keyword evidence="4" id="KW-0804">Transcription</keyword>
<keyword evidence="7" id="KW-1185">Reference proteome</keyword>
<dbReference type="SUPFAM" id="SSF53850">
    <property type="entry name" value="Periplasmic binding protein-like II"/>
    <property type="match status" value="1"/>
</dbReference>
<dbReference type="Pfam" id="PF00126">
    <property type="entry name" value="HTH_1"/>
    <property type="match status" value="1"/>
</dbReference>
<dbReference type="RefSeq" id="WP_335422081.1">
    <property type="nucleotide sequence ID" value="NZ_JBALHR010000004.1"/>
</dbReference>
<dbReference type="Proteomes" id="UP001431963">
    <property type="component" value="Unassembled WGS sequence"/>
</dbReference>
<organism evidence="6 7">
    <name type="scientific">Gemmobacter denitrificans</name>
    <dbReference type="NCBI Taxonomy" id="3123040"/>
    <lineage>
        <taxon>Bacteria</taxon>
        <taxon>Pseudomonadati</taxon>
        <taxon>Pseudomonadota</taxon>
        <taxon>Alphaproteobacteria</taxon>
        <taxon>Rhodobacterales</taxon>
        <taxon>Paracoccaceae</taxon>
        <taxon>Gemmobacter</taxon>
    </lineage>
</organism>
<evidence type="ECO:0000256" key="1">
    <source>
        <dbReference type="ARBA" id="ARBA00009437"/>
    </source>
</evidence>
<dbReference type="Gene3D" id="1.10.10.10">
    <property type="entry name" value="Winged helix-like DNA-binding domain superfamily/Winged helix DNA-binding domain"/>
    <property type="match status" value="1"/>
</dbReference>
<dbReference type="InterPro" id="IPR036390">
    <property type="entry name" value="WH_DNA-bd_sf"/>
</dbReference>
<evidence type="ECO:0000256" key="3">
    <source>
        <dbReference type="ARBA" id="ARBA00023125"/>
    </source>
</evidence>
<dbReference type="EMBL" id="JBALHR010000004">
    <property type="protein sequence ID" value="MEH7828284.1"/>
    <property type="molecule type" value="Genomic_DNA"/>
</dbReference>
<sequence>MLGWRDFPPLSQLRAFAAFAEARSLEQAGARIGVTHAAISQQIRALEAHLGLDLVERGGRRLTLTPEGERLAEALVAGFGQIGQAIAVLTGADEAQPLRITTTPTFAAGWLMPRLFDFRARHPGIDLAIDPASENREIGREADLGLRYGSGTWPGLQARLVLRSSIVVVAAPALVSGPGPVGLEQLAGLPWLQELGTTEATAFLEKYGLIRRAGATMMSMPGNLILDAARDGQGVAVLARAFVERDIAAGRLLVLFEDDEREGYFLITRPGHPRPAVKAFSAWVLRQAAADQTATV</sequence>
<dbReference type="InterPro" id="IPR058163">
    <property type="entry name" value="LysR-type_TF_proteobact-type"/>
</dbReference>
<dbReference type="PROSITE" id="PS50931">
    <property type="entry name" value="HTH_LYSR"/>
    <property type="match status" value="1"/>
</dbReference>
<dbReference type="InterPro" id="IPR000847">
    <property type="entry name" value="LysR_HTH_N"/>
</dbReference>
<evidence type="ECO:0000256" key="4">
    <source>
        <dbReference type="ARBA" id="ARBA00023163"/>
    </source>
</evidence>
<name>A0ABU8BUA3_9RHOB</name>
<comment type="similarity">
    <text evidence="1">Belongs to the LysR transcriptional regulatory family.</text>
</comment>
<dbReference type="Gene3D" id="3.40.190.10">
    <property type="entry name" value="Periplasmic binding protein-like II"/>
    <property type="match status" value="2"/>
</dbReference>
<keyword evidence="3" id="KW-0238">DNA-binding</keyword>
<evidence type="ECO:0000256" key="2">
    <source>
        <dbReference type="ARBA" id="ARBA00023015"/>
    </source>
</evidence>
<dbReference type="Pfam" id="PF03466">
    <property type="entry name" value="LysR_substrate"/>
    <property type="match status" value="1"/>
</dbReference>
<evidence type="ECO:0000313" key="7">
    <source>
        <dbReference type="Proteomes" id="UP001431963"/>
    </source>
</evidence>
<keyword evidence="2" id="KW-0805">Transcription regulation</keyword>
<evidence type="ECO:0000259" key="5">
    <source>
        <dbReference type="PROSITE" id="PS50931"/>
    </source>
</evidence>
<proteinExistence type="inferred from homology"/>